<protein>
    <recommendedName>
        <fullName evidence="3">Tetratricopeptide repeat protein</fullName>
    </recommendedName>
</protein>
<evidence type="ECO:0008006" key="3">
    <source>
        <dbReference type="Google" id="ProtNLM"/>
    </source>
</evidence>
<gene>
    <name evidence="1" type="ORF">GETHLI_27180</name>
</gene>
<organism evidence="1 2">
    <name type="scientific">Geothrix limicola</name>
    <dbReference type="NCBI Taxonomy" id="2927978"/>
    <lineage>
        <taxon>Bacteria</taxon>
        <taxon>Pseudomonadati</taxon>
        <taxon>Acidobacteriota</taxon>
        <taxon>Holophagae</taxon>
        <taxon>Holophagales</taxon>
        <taxon>Holophagaceae</taxon>
        <taxon>Geothrix</taxon>
    </lineage>
</organism>
<evidence type="ECO:0000313" key="2">
    <source>
        <dbReference type="Proteomes" id="UP001165069"/>
    </source>
</evidence>
<accession>A0ABQ5QIR0</accession>
<dbReference type="Proteomes" id="UP001165069">
    <property type="component" value="Unassembled WGS sequence"/>
</dbReference>
<keyword evidence="2" id="KW-1185">Reference proteome</keyword>
<evidence type="ECO:0000313" key="1">
    <source>
        <dbReference type="EMBL" id="GLH74216.1"/>
    </source>
</evidence>
<name>A0ABQ5QIR0_9BACT</name>
<dbReference type="EMBL" id="BSDE01000005">
    <property type="protein sequence ID" value="GLH74216.1"/>
    <property type="molecule type" value="Genomic_DNA"/>
</dbReference>
<comment type="caution">
    <text evidence="1">The sequence shown here is derived from an EMBL/GenBank/DDBJ whole genome shotgun (WGS) entry which is preliminary data.</text>
</comment>
<sequence length="286" mass="31920">MTRFGFLLACALVTSLGAQSLTDRFKEVRGPWELQLERGEATTVRKGVEALLGREGLTVNPSDYNDMHALVALRGLAARACLAEGSWEEAIAHFQKAQSAAEENLATAEPFLAKTRMEHELKLKECREAVTKQAPRLKELEEAPGLSQEQMKIRQQLKIFMDEQQAAITHSERSLKDIESILVRLRQAKETTAKTAADWQAFLVTEKAEISEAGGTAPFVAAKLEQVKANDTHPKQERLIYARRLQKLDPTNKDVVRFLTLLLGKEDEPEPVKPKKKAKAAPKKKA</sequence>
<dbReference type="RefSeq" id="WP_285576236.1">
    <property type="nucleotide sequence ID" value="NZ_BSDE01000005.1"/>
</dbReference>
<proteinExistence type="predicted"/>
<reference evidence="1 2" key="1">
    <citation type="journal article" date="2023" name="Antonie Van Leeuwenhoek">
        <title>Mesoterricola silvestris gen. nov., sp. nov., Mesoterricola sediminis sp. nov., Geothrix oryzae sp. nov., Geothrix edaphica sp. nov., Geothrix rubra sp. nov., and Geothrix limicola sp. nov., six novel members of Acidobacteriota isolated from soils.</title>
        <authorList>
            <person name="Itoh H."/>
            <person name="Sugisawa Y."/>
            <person name="Mise K."/>
            <person name="Xu Z."/>
            <person name="Kuniyasu M."/>
            <person name="Ushijima N."/>
            <person name="Kawano K."/>
            <person name="Kobayashi E."/>
            <person name="Shiratori Y."/>
            <person name="Masuda Y."/>
            <person name="Senoo K."/>
        </authorList>
    </citation>
    <scope>NUCLEOTIDE SEQUENCE [LARGE SCALE GENOMIC DNA]</scope>
    <source>
        <strain evidence="1 2">Red804</strain>
    </source>
</reference>